<feature type="compositionally biased region" description="Basic and acidic residues" evidence="5">
    <location>
        <begin position="538"/>
        <end position="553"/>
    </location>
</feature>
<reference evidence="9" key="1">
    <citation type="submission" date="2025-08" db="UniProtKB">
        <authorList>
            <consortium name="RefSeq"/>
        </authorList>
    </citation>
    <scope>IDENTIFICATION</scope>
    <source>
        <strain evidence="9">OHB3-1</strain>
    </source>
</reference>
<dbReference type="GO" id="GO:0005634">
    <property type="term" value="C:nucleus"/>
    <property type="evidence" value="ECO:0007669"/>
    <property type="project" value="UniProtKB-SubCell"/>
</dbReference>
<dbReference type="InterPro" id="IPR056067">
    <property type="entry name" value="DUF7650"/>
</dbReference>
<feature type="domain" description="DUF7650" evidence="6">
    <location>
        <begin position="348"/>
        <end position="435"/>
    </location>
</feature>
<dbReference type="Pfam" id="PF24662">
    <property type="entry name" value="DUF7650"/>
    <property type="match status" value="1"/>
</dbReference>
<gene>
    <name evidence="9" type="primary">LOC111009422</name>
</gene>
<dbReference type="InterPro" id="IPR009057">
    <property type="entry name" value="Homeodomain-like_sf"/>
</dbReference>
<proteinExistence type="predicted"/>
<dbReference type="PANTHER" id="PTHR13859:SF34">
    <property type="entry name" value="SANT DOMAIN-CONTAINING PROTEIN"/>
    <property type="match status" value="1"/>
</dbReference>
<comment type="subcellular location">
    <subcellularLocation>
        <location evidence="1">Nucleus</location>
    </subcellularLocation>
</comment>
<protein>
    <submittedName>
        <fullName evidence="9">Uncharacterized protein LOC111009422</fullName>
    </submittedName>
</protein>
<dbReference type="RefSeq" id="XP_022138189.1">
    <property type="nucleotide sequence ID" value="XM_022282497.1"/>
</dbReference>
<sequence length="854" mass="96023">MDVDQIKLQGICSEDMSPEQSVSPDVSSTCDDFRDPELFPRIGNEYQAIIPLLVVKSDDFRPLKSQAGGLLDTYIGLPVPVERIDGGQSLKQEQHNGSDNIVLASDQNEHLAVTTVTRDVSEAREVKPCDDMRNKDSENATNSGDSTNFLLQQEMKINMNENNVDNGQGLIPDSLNDYWSDIERASLLLGLYIFGKNLIQVKKFVGSKQMGDILSFYYGKFYGSEKYRRWSTCRKARGKRCICGQKLFSGWRQQELASRLLSSLSEEKQNTVVEVSRRFSEGKILLEEYVLSLKAIVGLNALVEAVGIGKGKQDLTSTTMDPVKSNHIHPARPEIPVGKACAALTPVEIVKFLTGDFRLSKARSSDLFWEAVWPRLLAKGWHSEQANNYGSTAGLKHSLVFLIPGVKKFCRRKQVKGEHFFDSVSDVLNKVASDPGLLELDIVVDKPCSNKDEIELSGKTKPDQEDFSSQQRYCYLKPRTPINNTDTMKFMVVDTSLGNGYTFKVRELKNLPVEITNTYVSRNQSEDDEQISSEISMDDTHSDSSMHYDKEVTDISRGSRINLDKNVYFDEKTCVGNSSNNETPNDGLYYSTNTRSKIQEEDEKTSMDNARQRKAVLYQMSRGKPESKNDFTAYTEPSWELNSCSQQTSCNPIKTLAGPELKEERNSSEHYDLHQNILPQVDSSKENLPLSSLSTGSTVTSCVDVPNGIEVQQGRHQPHTLIDLNLPIPQDSDSHGSSTMEIKGQKTRPNKCSESLNVSERDSNKSSRRQSNRNRPPTTRALEAHALGLLDVKQKRKSKDVFLEENFLMRTSQHAHSKVRHTEKFGNGIVDFKLEDRESNVCNDNGNTFHKLEV</sequence>
<dbReference type="PANTHER" id="PTHR13859">
    <property type="entry name" value="ATROPHIN-RELATED"/>
    <property type="match status" value="1"/>
</dbReference>
<evidence type="ECO:0000256" key="5">
    <source>
        <dbReference type="SAM" id="MobiDB-lite"/>
    </source>
</evidence>
<evidence type="ECO:0000256" key="3">
    <source>
        <dbReference type="ARBA" id="ARBA00023163"/>
    </source>
</evidence>
<dbReference type="OrthoDB" id="1634742at2759"/>
<organism evidence="8 9">
    <name type="scientific">Momordica charantia</name>
    <name type="common">Bitter gourd</name>
    <name type="synonym">Balsam pear</name>
    <dbReference type="NCBI Taxonomy" id="3673"/>
    <lineage>
        <taxon>Eukaryota</taxon>
        <taxon>Viridiplantae</taxon>
        <taxon>Streptophyta</taxon>
        <taxon>Embryophyta</taxon>
        <taxon>Tracheophyta</taxon>
        <taxon>Spermatophyta</taxon>
        <taxon>Magnoliopsida</taxon>
        <taxon>eudicotyledons</taxon>
        <taxon>Gunneridae</taxon>
        <taxon>Pentapetalae</taxon>
        <taxon>rosids</taxon>
        <taxon>fabids</taxon>
        <taxon>Cucurbitales</taxon>
        <taxon>Cucurbitaceae</taxon>
        <taxon>Momordiceae</taxon>
        <taxon>Momordica</taxon>
    </lineage>
</organism>
<keyword evidence="2" id="KW-0805">Transcription regulation</keyword>
<keyword evidence="3" id="KW-0804">Transcription</keyword>
<dbReference type="AlphaFoldDB" id="A0A6J1C9E5"/>
<evidence type="ECO:0000259" key="6">
    <source>
        <dbReference type="Pfam" id="PF24662"/>
    </source>
</evidence>
<feature type="domain" description="DUF7952" evidence="7">
    <location>
        <begin position="179"/>
        <end position="309"/>
    </location>
</feature>
<keyword evidence="8" id="KW-1185">Reference proteome</keyword>
<keyword evidence="4" id="KW-0539">Nucleus</keyword>
<dbReference type="GO" id="GO:0003714">
    <property type="term" value="F:transcription corepressor activity"/>
    <property type="evidence" value="ECO:0007669"/>
    <property type="project" value="TreeGrafter"/>
</dbReference>
<feature type="region of interest" description="Disordered" evidence="5">
    <location>
        <begin position="521"/>
        <end position="553"/>
    </location>
</feature>
<evidence type="ECO:0000313" key="8">
    <source>
        <dbReference type="Proteomes" id="UP000504603"/>
    </source>
</evidence>
<feature type="region of interest" description="Disordered" evidence="5">
    <location>
        <begin position="723"/>
        <end position="780"/>
    </location>
</feature>
<dbReference type="SUPFAM" id="SSF46689">
    <property type="entry name" value="Homeodomain-like"/>
    <property type="match status" value="1"/>
</dbReference>
<evidence type="ECO:0000313" key="9">
    <source>
        <dbReference type="RefSeq" id="XP_022138189.1"/>
    </source>
</evidence>
<dbReference type="GeneID" id="111009422"/>
<evidence type="ECO:0000256" key="2">
    <source>
        <dbReference type="ARBA" id="ARBA00023015"/>
    </source>
</evidence>
<dbReference type="FunFam" id="1.10.10.60:FF:000374">
    <property type="entry name" value="Arginine-glutamic acid dipeptide repeat protein"/>
    <property type="match status" value="1"/>
</dbReference>
<evidence type="ECO:0000256" key="1">
    <source>
        <dbReference type="ARBA" id="ARBA00004123"/>
    </source>
</evidence>
<dbReference type="Proteomes" id="UP000504603">
    <property type="component" value="Unplaced"/>
</dbReference>
<evidence type="ECO:0000256" key="4">
    <source>
        <dbReference type="ARBA" id="ARBA00023242"/>
    </source>
</evidence>
<dbReference type="Pfam" id="PF25826">
    <property type="entry name" value="DUF7952"/>
    <property type="match status" value="1"/>
</dbReference>
<name>A0A6J1C9E5_MOMCH</name>
<dbReference type="InterPro" id="IPR057712">
    <property type="entry name" value="DUF7952"/>
</dbReference>
<accession>A0A6J1C9E5</accession>
<evidence type="ECO:0000259" key="7">
    <source>
        <dbReference type="Pfam" id="PF25826"/>
    </source>
</evidence>
<dbReference type="KEGG" id="mcha:111009422"/>